<proteinExistence type="predicted"/>
<comment type="caution">
    <text evidence="1">The sequence shown here is derived from an EMBL/GenBank/DDBJ whole genome shotgun (WGS) entry which is preliminary data.</text>
</comment>
<gene>
    <name evidence="1" type="ORF">O1611_g6303</name>
</gene>
<reference evidence="1" key="1">
    <citation type="submission" date="2022-12" db="EMBL/GenBank/DDBJ databases">
        <title>Genome Sequence of Lasiodiplodia mahajangana.</title>
        <authorList>
            <person name="Buettner E."/>
        </authorList>
    </citation>
    <scope>NUCLEOTIDE SEQUENCE</scope>
    <source>
        <strain evidence="1">VT137</strain>
    </source>
</reference>
<evidence type="ECO:0000313" key="1">
    <source>
        <dbReference type="EMBL" id="KAJ8127334.1"/>
    </source>
</evidence>
<sequence length="737" mass="83578">MGVGKAGPDGINGRKKNGGYIRLGSTDLTYYGKEISDTNFVHERWKHWKLSEKWREGSGSISHLRGRARTLSPWTNWIEEVNWGSWRRIGMPTRDSPTWTGFDLSPSGSFLSVYATPKETSQKMAWREEHTLFLEEENKRRKSFPSPANRGSHEASERTQRQREQSASYASQKLPTRLIDLETEGGSLEWLKLKDTRTTNLESCGYCALSYCWGKHMNPPWITTKANLQDRLVGFDPSELPATLYDAAFIAQQLQIRYIWIDAICIVQDDHNDWTHEGSKMADIYKGSKLTIAIALGDSSTSGAFNQKSTSYLEDYTDLIRIDSRLGDGRPSSLYFYPSMTTNYGPRQRHVEYGPLSSRAWCLQESLLSSRILYYTQAQLLWQCDHLTESEDRLTRPFVRDRRDADLELDTSLRMKIPQDGEPPLSIYRIIDLWYKALVPQYTTRKLTHSSDKLVAISALAQALSVNFGGEYVAGLWRDTLVVGLLWTREGPGKKTRSYRCPSWSWASQDSAIAYDIPLNADVTIPIAWSRRDYEDEIHFDAAAITAEVQVDQRNPFGAVTGGFLNFSGPLLSGGMIMRPQGQRDRGDEHTVTFWDHLKPLVCNIYCDDDDLLMREVTCAYLGHGRALVLERSTEGEDIYRRIGLVALKLHRLCTAATSQKPFVLAELCITKVKAHNIESRILPRWFGELGILRGPRILPGHRTFSPTCTPSAIGNSSGVREKQGWAARQGSDMMMP</sequence>
<keyword evidence="2" id="KW-1185">Reference proteome</keyword>
<dbReference type="Proteomes" id="UP001153332">
    <property type="component" value="Unassembled WGS sequence"/>
</dbReference>
<dbReference type="EMBL" id="JAPUUL010001466">
    <property type="protein sequence ID" value="KAJ8127334.1"/>
    <property type="molecule type" value="Genomic_DNA"/>
</dbReference>
<name>A0ACC2JIX8_9PEZI</name>
<accession>A0ACC2JIX8</accession>
<evidence type="ECO:0000313" key="2">
    <source>
        <dbReference type="Proteomes" id="UP001153332"/>
    </source>
</evidence>
<organism evidence="1 2">
    <name type="scientific">Lasiodiplodia mahajangana</name>
    <dbReference type="NCBI Taxonomy" id="1108764"/>
    <lineage>
        <taxon>Eukaryota</taxon>
        <taxon>Fungi</taxon>
        <taxon>Dikarya</taxon>
        <taxon>Ascomycota</taxon>
        <taxon>Pezizomycotina</taxon>
        <taxon>Dothideomycetes</taxon>
        <taxon>Dothideomycetes incertae sedis</taxon>
        <taxon>Botryosphaeriales</taxon>
        <taxon>Botryosphaeriaceae</taxon>
        <taxon>Lasiodiplodia</taxon>
    </lineage>
</organism>
<protein>
    <submittedName>
        <fullName evidence="1">Uncharacterized protein</fullName>
    </submittedName>
</protein>